<evidence type="ECO:0000256" key="1">
    <source>
        <dbReference type="ARBA" id="ARBA00004123"/>
    </source>
</evidence>
<feature type="region of interest" description="Disordered" evidence="6">
    <location>
        <begin position="1"/>
        <end position="43"/>
    </location>
</feature>
<feature type="domain" description="AP2/ERF" evidence="7">
    <location>
        <begin position="16"/>
        <end position="87"/>
    </location>
</feature>
<proteinExistence type="predicted"/>
<dbReference type="Gene3D" id="3.30.730.10">
    <property type="entry name" value="AP2/ERF domain"/>
    <property type="match status" value="1"/>
</dbReference>
<keyword evidence="9" id="KW-1185">Reference proteome</keyword>
<dbReference type="AlphaFoldDB" id="A0ABD3CM85"/>
<organism evidence="8 9">
    <name type="scientific">Castilleja foliolosa</name>
    <dbReference type="NCBI Taxonomy" id="1961234"/>
    <lineage>
        <taxon>Eukaryota</taxon>
        <taxon>Viridiplantae</taxon>
        <taxon>Streptophyta</taxon>
        <taxon>Embryophyta</taxon>
        <taxon>Tracheophyta</taxon>
        <taxon>Spermatophyta</taxon>
        <taxon>Magnoliopsida</taxon>
        <taxon>eudicotyledons</taxon>
        <taxon>Gunneridae</taxon>
        <taxon>Pentapetalae</taxon>
        <taxon>asterids</taxon>
        <taxon>lamiids</taxon>
        <taxon>Lamiales</taxon>
        <taxon>Orobanchaceae</taxon>
        <taxon>Pedicularideae</taxon>
        <taxon>Castillejinae</taxon>
        <taxon>Castilleja</taxon>
    </lineage>
</organism>
<sequence length="115" mass="12454">MGSVSGDGKNNGGGGALRSLVRRKQVDSANKESYSSSSGSGHHKLAKALTVPHLIAIGGYDKEEKAARAYDMAALKYWGTSTTTNFPISNYEKEIEDMKHMTRQEFVASIGRDTK</sequence>
<evidence type="ECO:0000256" key="5">
    <source>
        <dbReference type="ARBA" id="ARBA00023242"/>
    </source>
</evidence>
<gene>
    <name evidence="8" type="ORF">CASFOL_023561</name>
</gene>
<dbReference type="EMBL" id="JAVIJP010000032">
    <property type="protein sequence ID" value="KAL3630577.1"/>
    <property type="molecule type" value="Genomic_DNA"/>
</dbReference>
<dbReference type="Proteomes" id="UP001632038">
    <property type="component" value="Unassembled WGS sequence"/>
</dbReference>
<evidence type="ECO:0000259" key="7">
    <source>
        <dbReference type="PROSITE" id="PS51032"/>
    </source>
</evidence>
<evidence type="ECO:0000313" key="8">
    <source>
        <dbReference type="EMBL" id="KAL3630577.1"/>
    </source>
</evidence>
<comment type="subcellular location">
    <subcellularLocation>
        <location evidence="1">Nucleus</location>
    </subcellularLocation>
</comment>
<dbReference type="PROSITE" id="PS51032">
    <property type="entry name" value="AP2_ERF"/>
    <property type="match status" value="1"/>
</dbReference>
<dbReference type="GO" id="GO:0003677">
    <property type="term" value="F:DNA binding"/>
    <property type="evidence" value="ECO:0007669"/>
    <property type="project" value="UniProtKB-KW"/>
</dbReference>
<reference evidence="9" key="1">
    <citation type="journal article" date="2024" name="IScience">
        <title>Strigolactones Initiate the Formation of Haustorium-like Structures in Castilleja.</title>
        <authorList>
            <person name="Buerger M."/>
            <person name="Peterson D."/>
            <person name="Chory J."/>
        </authorList>
    </citation>
    <scope>NUCLEOTIDE SEQUENCE [LARGE SCALE GENOMIC DNA]</scope>
</reference>
<accession>A0ABD3CM85</accession>
<evidence type="ECO:0000256" key="3">
    <source>
        <dbReference type="ARBA" id="ARBA00023125"/>
    </source>
</evidence>
<keyword evidence="5" id="KW-0539">Nucleus</keyword>
<dbReference type="InterPro" id="IPR016177">
    <property type="entry name" value="DNA-bd_dom_sf"/>
</dbReference>
<dbReference type="SMART" id="SM00380">
    <property type="entry name" value="AP2"/>
    <property type="match status" value="1"/>
</dbReference>
<keyword evidence="3" id="KW-0238">DNA-binding</keyword>
<name>A0ABD3CM85_9LAMI</name>
<comment type="caution">
    <text evidence="8">The sequence shown here is derived from an EMBL/GenBank/DDBJ whole genome shotgun (WGS) entry which is preliminary data.</text>
</comment>
<evidence type="ECO:0000256" key="2">
    <source>
        <dbReference type="ARBA" id="ARBA00023015"/>
    </source>
</evidence>
<dbReference type="SUPFAM" id="SSF54171">
    <property type="entry name" value="DNA-binding domain"/>
    <property type="match status" value="1"/>
</dbReference>
<dbReference type="InterPro" id="IPR036955">
    <property type="entry name" value="AP2/ERF_dom_sf"/>
</dbReference>
<dbReference type="InterPro" id="IPR001471">
    <property type="entry name" value="AP2/ERF_dom"/>
</dbReference>
<keyword evidence="2" id="KW-0805">Transcription regulation</keyword>
<keyword evidence="4" id="KW-0804">Transcription</keyword>
<evidence type="ECO:0000313" key="9">
    <source>
        <dbReference type="Proteomes" id="UP001632038"/>
    </source>
</evidence>
<protein>
    <recommendedName>
        <fullName evidence="7">AP2/ERF domain-containing protein</fullName>
    </recommendedName>
</protein>
<dbReference type="GO" id="GO:0005634">
    <property type="term" value="C:nucleus"/>
    <property type="evidence" value="ECO:0007669"/>
    <property type="project" value="UniProtKB-SubCell"/>
</dbReference>
<evidence type="ECO:0000256" key="6">
    <source>
        <dbReference type="SAM" id="MobiDB-lite"/>
    </source>
</evidence>
<dbReference type="PANTHER" id="PTHR32467">
    <property type="entry name" value="AP2-LIKE ETHYLENE-RESPONSIVE TRANSCRIPTION FACTOR"/>
    <property type="match status" value="1"/>
</dbReference>
<evidence type="ECO:0000256" key="4">
    <source>
        <dbReference type="ARBA" id="ARBA00023163"/>
    </source>
</evidence>
<dbReference type="PANTHER" id="PTHR32467:SF22">
    <property type="entry name" value="AP2-LIKE ETHYLENE-RESPONSIVE TRANSCRIPTION FACTOR PLT2"/>
    <property type="match status" value="1"/>
</dbReference>